<feature type="domain" description="PPIase FKBP-type" evidence="8">
    <location>
        <begin position="167"/>
        <end position="252"/>
    </location>
</feature>
<dbReference type="NCBIfam" id="NF008150">
    <property type="entry name" value="PRK10902.1"/>
    <property type="match status" value="1"/>
</dbReference>
<dbReference type="SUPFAM" id="SSF54534">
    <property type="entry name" value="FKBP-like"/>
    <property type="match status" value="1"/>
</dbReference>
<evidence type="ECO:0000313" key="10">
    <source>
        <dbReference type="Proteomes" id="UP000218160"/>
    </source>
</evidence>
<evidence type="ECO:0000256" key="4">
    <source>
        <dbReference type="ARBA" id="ARBA00023235"/>
    </source>
</evidence>
<dbReference type="Gene3D" id="1.10.287.460">
    <property type="entry name" value="Peptidyl-prolyl cis-trans isomerase, FKBP-type, N-terminal domain"/>
    <property type="match status" value="1"/>
</dbReference>
<dbReference type="FunFam" id="3.10.50.40:FF:000006">
    <property type="entry name" value="Peptidyl-prolyl cis-trans isomerase"/>
    <property type="match status" value="1"/>
</dbReference>
<evidence type="ECO:0000259" key="8">
    <source>
        <dbReference type="PROSITE" id="PS50059"/>
    </source>
</evidence>
<name>A0A291B9B7_9GAMM</name>
<keyword evidence="10" id="KW-1185">Reference proteome</keyword>
<keyword evidence="3 5" id="KW-0697">Rotamase</keyword>
<dbReference type="Gene3D" id="3.10.50.40">
    <property type="match status" value="1"/>
</dbReference>
<dbReference type="Pfam" id="PF00254">
    <property type="entry name" value="FKBP_C"/>
    <property type="match status" value="1"/>
</dbReference>
<dbReference type="KEGG" id="elux:BTN50_1115"/>
<dbReference type="InterPro" id="IPR000774">
    <property type="entry name" value="PPIase_FKBP_N"/>
</dbReference>
<dbReference type="PANTHER" id="PTHR43811:SF19">
    <property type="entry name" value="39 KDA FK506-BINDING NUCLEAR PROTEIN"/>
    <property type="match status" value="1"/>
</dbReference>
<evidence type="ECO:0000256" key="6">
    <source>
        <dbReference type="RuleBase" id="RU003915"/>
    </source>
</evidence>
<dbReference type="InterPro" id="IPR001179">
    <property type="entry name" value="PPIase_FKBP_dom"/>
</dbReference>
<dbReference type="PROSITE" id="PS50059">
    <property type="entry name" value="FKBP_PPIASE"/>
    <property type="match status" value="1"/>
</dbReference>
<evidence type="ECO:0000313" key="9">
    <source>
        <dbReference type="EMBL" id="ATF09608.1"/>
    </source>
</evidence>
<proteinExistence type="inferred from homology"/>
<feature type="chain" id="PRO_5012064158" description="Peptidyl-prolyl cis-trans isomerase" evidence="7">
    <location>
        <begin position="18"/>
        <end position="258"/>
    </location>
</feature>
<evidence type="ECO:0000256" key="5">
    <source>
        <dbReference type="PROSITE-ProRule" id="PRU00277"/>
    </source>
</evidence>
<dbReference type="PROSITE" id="PS51257">
    <property type="entry name" value="PROKAR_LIPOPROTEIN"/>
    <property type="match status" value="1"/>
</dbReference>
<gene>
    <name evidence="9" type="ORF">BTN50_1115</name>
</gene>
<dbReference type="RefSeq" id="WP_096619219.1">
    <property type="nucleotide sequence ID" value="NZ_CP020660.1"/>
</dbReference>
<feature type="signal peptide" evidence="7">
    <location>
        <begin position="1"/>
        <end position="17"/>
    </location>
</feature>
<evidence type="ECO:0000256" key="2">
    <source>
        <dbReference type="ARBA" id="ARBA00006577"/>
    </source>
</evidence>
<dbReference type="GO" id="GO:0003755">
    <property type="term" value="F:peptidyl-prolyl cis-trans isomerase activity"/>
    <property type="evidence" value="ECO:0007669"/>
    <property type="project" value="UniProtKB-UniRule"/>
</dbReference>
<keyword evidence="4 5" id="KW-0413">Isomerase</keyword>
<dbReference type="InterPro" id="IPR046357">
    <property type="entry name" value="PPIase_dom_sf"/>
</dbReference>
<reference evidence="10" key="1">
    <citation type="submission" date="2017-04" db="EMBL/GenBank/DDBJ databases">
        <title>Genome evolution of the luminous symbionts of deep sea anglerfish.</title>
        <authorList>
            <person name="Hendry T.A."/>
        </authorList>
    </citation>
    <scope>NUCLEOTIDE SEQUENCE [LARGE SCALE GENOMIC DNA]</scope>
</reference>
<dbReference type="PANTHER" id="PTHR43811">
    <property type="entry name" value="FKBP-TYPE PEPTIDYL-PROLYL CIS-TRANS ISOMERASE FKPA"/>
    <property type="match status" value="1"/>
</dbReference>
<dbReference type="Proteomes" id="UP000218160">
    <property type="component" value="Chromosome 1"/>
</dbReference>
<keyword evidence="7" id="KW-0732">Signal</keyword>
<evidence type="ECO:0000256" key="3">
    <source>
        <dbReference type="ARBA" id="ARBA00023110"/>
    </source>
</evidence>
<dbReference type="InterPro" id="IPR036944">
    <property type="entry name" value="PPIase_FKBP_N_sf"/>
</dbReference>
<accession>A0A291B9B7</accession>
<evidence type="ECO:0000256" key="7">
    <source>
        <dbReference type="SAM" id="SignalP"/>
    </source>
</evidence>
<dbReference type="EC" id="5.2.1.8" evidence="6"/>
<dbReference type="GO" id="GO:0006457">
    <property type="term" value="P:protein folding"/>
    <property type="evidence" value="ECO:0007669"/>
    <property type="project" value="InterPro"/>
</dbReference>
<dbReference type="EMBL" id="CP020660">
    <property type="protein sequence ID" value="ATF09608.1"/>
    <property type="molecule type" value="Genomic_DNA"/>
</dbReference>
<organism evidence="9 10">
    <name type="scientific">Candidatus Enterovibrio altilux</name>
    <dbReference type="NCBI Taxonomy" id="1927128"/>
    <lineage>
        <taxon>Bacteria</taxon>
        <taxon>Pseudomonadati</taxon>
        <taxon>Pseudomonadota</taxon>
        <taxon>Gammaproteobacteria</taxon>
        <taxon>Vibrionales</taxon>
        <taxon>Vibrionaceae</taxon>
        <taxon>Enterovibrio</taxon>
    </lineage>
</organism>
<comment type="catalytic activity">
    <reaction evidence="1 5 6">
        <text>[protein]-peptidylproline (omega=180) = [protein]-peptidylproline (omega=0)</text>
        <dbReference type="Rhea" id="RHEA:16237"/>
        <dbReference type="Rhea" id="RHEA-COMP:10747"/>
        <dbReference type="Rhea" id="RHEA-COMP:10748"/>
        <dbReference type="ChEBI" id="CHEBI:83833"/>
        <dbReference type="ChEBI" id="CHEBI:83834"/>
        <dbReference type="EC" id="5.2.1.8"/>
    </reaction>
</comment>
<dbReference type="AlphaFoldDB" id="A0A291B9B7"/>
<protein>
    <recommendedName>
        <fullName evidence="6">Peptidyl-prolyl cis-trans isomerase</fullName>
        <ecNumber evidence="6">5.2.1.8</ecNumber>
    </recommendedName>
</protein>
<dbReference type="OrthoDB" id="9814548at2"/>
<evidence type="ECO:0000256" key="1">
    <source>
        <dbReference type="ARBA" id="ARBA00000971"/>
    </source>
</evidence>
<dbReference type="Pfam" id="PF01346">
    <property type="entry name" value="FKBP_N"/>
    <property type="match status" value="1"/>
</dbReference>
<sequence>MKSIFKMSLLATIFSLAMGCQQEETEKVKTASVGASVIEEGVIFTTENDKMAYAIGTSLAQYLKVHLEKQEDIGLILNSDQVLEGVQDAFRGHSKLSSEETQAILQSLEQRIAQMVQTQSEEGSTGVVKAGHDFRSAFAKVQGVITTSSGLMYQVESLGEGERPTAEDTVIVHYKGTLTDGTQFDSSYDRNQAATFPLNQVIPGWVEGIQLMPVGSKFKFIIPPELAYGKNDTPAIPANSTLIFNVELLEIKSKPVKK</sequence>
<comment type="similarity">
    <text evidence="2 6">Belongs to the FKBP-type PPIase family.</text>
</comment>